<evidence type="ECO:0000256" key="2">
    <source>
        <dbReference type="ARBA" id="ARBA00022448"/>
    </source>
</evidence>
<dbReference type="Gene3D" id="2.170.130.10">
    <property type="entry name" value="TonB-dependent receptor, plug domain"/>
    <property type="match status" value="1"/>
</dbReference>
<dbReference type="SUPFAM" id="SSF49464">
    <property type="entry name" value="Carboxypeptidase regulatory domain-like"/>
    <property type="match status" value="1"/>
</dbReference>
<feature type="chain" id="PRO_5018754502" evidence="10">
    <location>
        <begin position="20"/>
        <end position="989"/>
    </location>
</feature>
<dbReference type="Pfam" id="PF13715">
    <property type="entry name" value="CarbopepD_reg_2"/>
    <property type="match status" value="1"/>
</dbReference>
<dbReference type="InterPro" id="IPR023997">
    <property type="entry name" value="TonB-dep_OMP_SusC/RagA_CS"/>
</dbReference>
<keyword evidence="7 8" id="KW-0998">Cell outer membrane</keyword>
<keyword evidence="10" id="KW-0732">Signal</keyword>
<dbReference type="AlphaFoldDB" id="A0A3Q9FQU9"/>
<evidence type="ECO:0000259" key="11">
    <source>
        <dbReference type="Pfam" id="PF00593"/>
    </source>
</evidence>
<evidence type="ECO:0000256" key="1">
    <source>
        <dbReference type="ARBA" id="ARBA00004571"/>
    </source>
</evidence>
<evidence type="ECO:0000259" key="12">
    <source>
        <dbReference type="Pfam" id="PF07715"/>
    </source>
</evidence>
<comment type="similarity">
    <text evidence="8 9">Belongs to the TonB-dependent receptor family.</text>
</comment>
<evidence type="ECO:0000313" key="13">
    <source>
        <dbReference type="EMBL" id="AZQ64970.1"/>
    </source>
</evidence>
<dbReference type="InterPro" id="IPR039426">
    <property type="entry name" value="TonB-dep_rcpt-like"/>
</dbReference>
<dbReference type="NCBIfam" id="TIGR04057">
    <property type="entry name" value="SusC_RagA_signa"/>
    <property type="match status" value="1"/>
</dbReference>
<comment type="subcellular location">
    <subcellularLocation>
        <location evidence="1 8">Cell outer membrane</location>
        <topology evidence="1 8">Multi-pass membrane protein</topology>
    </subcellularLocation>
</comment>
<name>A0A3Q9FQU9_9BACT</name>
<feature type="signal peptide" evidence="10">
    <location>
        <begin position="1"/>
        <end position="19"/>
    </location>
</feature>
<proteinExistence type="inferred from homology"/>
<dbReference type="Gene3D" id="2.40.170.20">
    <property type="entry name" value="TonB-dependent receptor, beta-barrel domain"/>
    <property type="match status" value="1"/>
</dbReference>
<keyword evidence="4 8" id="KW-0812">Transmembrane</keyword>
<dbReference type="KEGG" id="fll:EI427_22370"/>
<dbReference type="SUPFAM" id="SSF56935">
    <property type="entry name" value="Porins"/>
    <property type="match status" value="1"/>
</dbReference>
<keyword evidence="6 8" id="KW-0472">Membrane</keyword>
<dbReference type="Proteomes" id="UP000267268">
    <property type="component" value="Chromosome 2"/>
</dbReference>
<evidence type="ECO:0000256" key="7">
    <source>
        <dbReference type="ARBA" id="ARBA00023237"/>
    </source>
</evidence>
<keyword evidence="5 9" id="KW-0798">TonB box</keyword>
<accession>A0A3Q9FQU9</accession>
<dbReference type="OrthoDB" id="9768177at2"/>
<evidence type="ECO:0000256" key="3">
    <source>
        <dbReference type="ARBA" id="ARBA00022452"/>
    </source>
</evidence>
<keyword evidence="2 8" id="KW-0813">Transport</keyword>
<dbReference type="InterPro" id="IPR012910">
    <property type="entry name" value="Plug_dom"/>
</dbReference>
<dbReference type="RefSeq" id="WP_126619220.1">
    <property type="nucleotide sequence ID" value="NZ_CP034563.1"/>
</dbReference>
<dbReference type="PROSITE" id="PS52016">
    <property type="entry name" value="TONB_DEPENDENT_REC_3"/>
    <property type="match status" value="1"/>
</dbReference>
<evidence type="ECO:0000256" key="4">
    <source>
        <dbReference type="ARBA" id="ARBA00022692"/>
    </source>
</evidence>
<reference evidence="13 14" key="1">
    <citation type="submission" date="2018-12" db="EMBL/GenBank/DDBJ databases">
        <title>Flammeovirga pectinis sp. nov., isolated from the gut of the Korean scallop, Patinopecten yessoensis.</title>
        <authorList>
            <person name="Bae J.-W."/>
            <person name="Jeong Y.-S."/>
            <person name="Kang W."/>
        </authorList>
    </citation>
    <scope>NUCLEOTIDE SEQUENCE [LARGE SCALE GENOMIC DNA]</scope>
    <source>
        <strain evidence="13 14">L12M1</strain>
    </source>
</reference>
<keyword evidence="14" id="KW-1185">Reference proteome</keyword>
<feature type="domain" description="TonB-dependent receptor plug" evidence="12">
    <location>
        <begin position="113"/>
        <end position="217"/>
    </location>
</feature>
<dbReference type="GO" id="GO:0009279">
    <property type="term" value="C:cell outer membrane"/>
    <property type="evidence" value="ECO:0007669"/>
    <property type="project" value="UniProtKB-SubCell"/>
</dbReference>
<sequence>MKNLLLTLILGLCLSAAYAQDTVKGTIKSTTGEEVIGASIVIKGTTTGTITDYLGNFSLSGVKQQDVLVISSIGYIPTEVTLQDPTSPLNVLLEEDVDQLEEVVVIGYGVMKKSDLTGAVGSVKSEDVEKIPASNPMQSMQGKVSGVQITSSSTPGGSPTVQIRGVGTTGNSSPLYVVDGMLLDDIGFLSSNDVASMEVLKDASATAIYGSRGANGVVIISTKQGKAGKAKVTFNSYAGVQQIAARPDMVNGQQYAMLQNEILHNQGDDLAYTKDQVATMGKGTDWIDEATRNAAIQNYQVGVSGGSDKVMYNISAGYFNQEGVVKGSAFDRFNFRINNRYDLSDKVKLGHNISFSTYNSINEGVDLGDAYKADPTMPVYDEKGYFGSSNNNDIGNPIAASYYKNNVSEGNRLVGNVFLDYKITEGLTFKTNVGLDYSTNSGKAYTPIFYVSGKQYSDISILSVNGNTYNTLLWENTLSYMKEWGKHRVNAVVGVTTQNNFSEGWNGSENDVPNNTNMWYLGSGSADSRNVTQWANSNSYLSFLGRLNYAYNNKYLATATFRSDGSSRFGESNKFGMFPSLALGWRISEENFLNTSDLISNLKLRGSWGRIGNDKIGDYSQYSLVENNLNPVFGSDQDLHQGGTVTTMANSDLKWETVEQYDIGLEVGFWDDKLTIDGDYYYKHTKDMLVYISPPGLVGSEGAVPSNIGEVINSGIDLNVTWNDDIGEDIHYTIGANISTINNEVLALDPNNPYIYSGDLGNGQQVTLTTPGEAIGSFYGYETAGVFQTQEQVNNTPHLAGSAPGDMIYVDTNNDGVIDEKDKKVIGSPIPDFIYGVNLAVSYKNFDLSVLLQGQVGNQIYNAKKAVRWGTTNFETSYLSRWTAAGTSNTEPRVSNGGVNYEVSDRFIEDGSYLKLGNVTLGYSFSERITDKIFVERLRVYGAVSNIYLYQPYKSYSSEITSSSPLAAGIDFNTYPLTATYTLGLNINF</sequence>
<evidence type="ECO:0000313" key="14">
    <source>
        <dbReference type="Proteomes" id="UP000267268"/>
    </source>
</evidence>
<keyword evidence="13" id="KW-0675">Receptor</keyword>
<evidence type="ECO:0000256" key="10">
    <source>
        <dbReference type="SAM" id="SignalP"/>
    </source>
</evidence>
<dbReference type="InterPro" id="IPR000531">
    <property type="entry name" value="Beta-barrel_TonB"/>
</dbReference>
<dbReference type="Gene3D" id="2.60.40.1120">
    <property type="entry name" value="Carboxypeptidase-like, regulatory domain"/>
    <property type="match status" value="1"/>
</dbReference>
<dbReference type="InterPro" id="IPR023996">
    <property type="entry name" value="TonB-dep_OMP_SusC/RagA"/>
</dbReference>
<dbReference type="Pfam" id="PF07715">
    <property type="entry name" value="Plug"/>
    <property type="match status" value="1"/>
</dbReference>
<dbReference type="InterPro" id="IPR008969">
    <property type="entry name" value="CarboxyPept-like_regulatory"/>
</dbReference>
<keyword evidence="3 8" id="KW-1134">Transmembrane beta strand</keyword>
<feature type="domain" description="TonB-dependent receptor-like beta-barrel" evidence="11">
    <location>
        <begin position="381"/>
        <end position="947"/>
    </location>
</feature>
<evidence type="ECO:0000256" key="8">
    <source>
        <dbReference type="PROSITE-ProRule" id="PRU01360"/>
    </source>
</evidence>
<evidence type="ECO:0000256" key="5">
    <source>
        <dbReference type="ARBA" id="ARBA00023077"/>
    </source>
</evidence>
<dbReference type="NCBIfam" id="TIGR04056">
    <property type="entry name" value="OMP_RagA_SusC"/>
    <property type="match status" value="1"/>
</dbReference>
<dbReference type="Pfam" id="PF00593">
    <property type="entry name" value="TonB_dep_Rec_b-barrel"/>
    <property type="match status" value="1"/>
</dbReference>
<dbReference type="EMBL" id="CP034563">
    <property type="protein sequence ID" value="AZQ64970.1"/>
    <property type="molecule type" value="Genomic_DNA"/>
</dbReference>
<evidence type="ECO:0000256" key="9">
    <source>
        <dbReference type="RuleBase" id="RU003357"/>
    </source>
</evidence>
<dbReference type="InterPro" id="IPR036942">
    <property type="entry name" value="Beta-barrel_TonB_sf"/>
</dbReference>
<dbReference type="InterPro" id="IPR037066">
    <property type="entry name" value="Plug_dom_sf"/>
</dbReference>
<organism evidence="13 14">
    <name type="scientific">Flammeovirga pectinis</name>
    <dbReference type="NCBI Taxonomy" id="2494373"/>
    <lineage>
        <taxon>Bacteria</taxon>
        <taxon>Pseudomonadati</taxon>
        <taxon>Bacteroidota</taxon>
        <taxon>Cytophagia</taxon>
        <taxon>Cytophagales</taxon>
        <taxon>Flammeovirgaceae</taxon>
        <taxon>Flammeovirga</taxon>
    </lineage>
</organism>
<gene>
    <name evidence="13" type="ORF">EI427_22370</name>
</gene>
<protein>
    <submittedName>
        <fullName evidence="13">TonB-dependent receptor</fullName>
    </submittedName>
</protein>
<evidence type="ECO:0000256" key="6">
    <source>
        <dbReference type="ARBA" id="ARBA00023136"/>
    </source>
</evidence>